<protein>
    <submittedName>
        <fullName evidence="2">Uncharacterized protein</fullName>
    </submittedName>
</protein>
<accession>A0A6M3IQ83</accession>
<proteinExistence type="predicted"/>
<organism evidence="2">
    <name type="scientific">viral metagenome</name>
    <dbReference type="NCBI Taxonomy" id="1070528"/>
    <lineage>
        <taxon>unclassified sequences</taxon>
        <taxon>metagenomes</taxon>
        <taxon>organismal metagenomes</taxon>
    </lineage>
</organism>
<feature type="transmembrane region" description="Helical" evidence="1">
    <location>
        <begin position="26"/>
        <end position="48"/>
    </location>
</feature>
<keyword evidence="1" id="KW-0472">Membrane</keyword>
<gene>
    <name evidence="2" type="ORF">MM415B01439_0019</name>
</gene>
<reference evidence="2" key="1">
    <citation type="submission" date="2020-03" db="EMBL/GenBank/DDBJ databases">
        <title>The deep terrestrial virosphere.</title>
        <authorList>
            <person name="Holmfeldt K."/>
            <person name="Nilsson E."/>
            <person name="Simone D."/>
            <person name="Lopez-Fernandez M."/>
            <person name="Wu X."/>
            <person name="de Brujin I."/>
            <person name="Lundin D."/>
            <person name="Andersson A."/>
            <person name="Bertilsson S."/>
            <person name="Dopson M."/>
        </authorList>
    </citation>
    <scope>NUCLEOTIDE SEQUENCE</scope>
    <source>
        <strain evidence="2">MM415B01439</strain>
    </source>
</reference>
<evidence type="ECO:0000313" key="2">
    <source>
        <dbReference type="EMBL" id="QJA58542.1"/>
    </source>
</evidence>
<keyword evidence="1" id="KW-0812">Transmembrane</keyword>
<keyword evidence="1" id="KW-1133">Transmembrane helix</keyword>
<dbReference type="AlphaFoldDB" id="A0A6M3IQ83"/>
<dbReference type="EMBL" id="MT141328">
    <property type="protein sequence ID" value="QJA58542.1"/>
    <property type="molecule type" value="Genomic_DNA"/>
</dbReference>
<name>A0A6M3IQ83_9ZZZZ</name>
<evidence type="ECO:0000256" key="1">
    <source>
        <dbReference type="SAM" id="Phobius"/>
    </source>
</evidence>
<sequence length="60" mass="6796">MLEFRRSSFCDDPVSFLSGNSIMGKLVGFVLGLGVTIAYGLIWVICYISDRLFFRRKKDG</sequence>